<dbReference type="InterPro" id="IPR051153">
    <property type="entry name" value="Yeast_CWMannoprotein_PIR"/>
</dbReference>
<feature type="compositionally biased region" description="Basic and acidic residues" evidence="8">
    <location>
        <begin position="1"/>
        <end position="30"/>
    </location>
</feature>
<dbReference type="Pfam" id="PF00399">
    <property type="entry name" value="PIR"/>
    <property type="match status" value="5"/>
</dbReference>
<dbReference type="GO" id="GO:0009277">
    <property type="term" value="C:fungal-type cell wall"/>
    <property type="evidence" value="ECO:0007669"/>
    <property type="project" value="TreeGrafter"/>
</dbReference>
<feature type="non-terminal residue" evidence="10">
    <location>
        <position position="433"/>
    </location>
</feature>
<dbReference type="GO" id="GO:0005199">
    <property type="term" value="F:structural constituent of cell wall"/>
    <property type="evidence" value="ECO:0007669"/>
    <property type="project" value="InterPro"/>
</dbReference>
<evidence type="ECO:0000256" key="3">
    <source>
        <dbReference type="ARBA" id="ARBA00022525"/>
    </source>
</evidence>
<accession>A0A9P8QCI4</accession>
<evidence type="ECO:0000256" key="6">
    <source>
        <dbReference type="ARBA" id="ARBA00022737"/>
    </source>
</evidence>
<evidence type="ECO:0000259" key="9">
    <source>
        <dbReference type="Pfam" id="PF22799"/>
    </source>
</evidence>
<evidence type="ECO:0000256" key="4">
    <source>
        <dbReference type="ARBA" id="ARBA00022685"/>
    </source>
</evidence>
<dbReference type="PROSITE" id="PS00929">
    <property type="entry name" value="PIR_REPEAT_1"/>
    <property type="match status" value="1"/>
</dbReference>
<evidence type="ECO:0000256" key="1">
    <source>
        <dbReference type="ARBA" id="ARBA00004191"/>
    </source>
</evidence>
<evidence type="ECO:0000256" key="8">
    <source>
        <dbReference type="SAM" id="MobiDB-lite"/>
    </source>
</evidence>
<evidence type="ECO:0000313" key="10">
    <source>
        <dbReference type="EMBL" id="KAH3686969.1"/>
    </source>
</evidence>
<dbReference type="EMBL" id="JAEUBG010001061">
    <property type="protein sequence ID" value="KAH3686969.1"/>
    <property type="molecule type" value="Genomic_DNA"/>
</dbReference>
<dbReference type="PANTHER" id="PTHR47254">
    <property type="entry name" value="CELL WALL MANNOPROTEIN CIS3-RELATED"/>
    <property type="match status" value="1"/>
</dbReference>
<dbReference type="InterPro" id="IPR054508">
    <property type="entry name" value="PIR1-like_C"/>
</dbReference>
<evidence type="ECO:0000256" key="5">
    <source>
        <dbReference type="ARBA" id="ARBA00022729"/>
    </source>
</evidence>
<comment type="subcellular location">
    <subcellularLocation>
        <location evidence="1">Secreted</location>
        <location evidence="1">Cell wall</location>
    </subcellularLocation>
</comment>
<comment type="similarity">
    <text evidence="7">Belongs to the PIR protein family.</text>
</comment>
<feature type="region of interest" description="Disordered" evidence="8">
    <location>
        <begin position="1"/>
        <end position="68"/>
    </location>
</feature>
<dbReference type="Pfam" id="PF22799">
    <property type="entry name" value="PIR1-like_C"/>
    <property type="match status" value="1"/>
</dbReference>
<keyword evidence="2" id="KW-0134">Cell wall</keyword>
<keyword evidence="11" id="KW-1185">Reference proteome</keyword>
<sequence>FYKAERDQILKDKEEKEKNRKEKSLNHLMKDLGISEGDKKKKKKPVKKDDVDVISDTSDYEEGENDGLVLHDDDEGIIQRDREYTFVEDRQEGEINDNSDVALQNRYREAMESTAKEASSQTAENIAKFLSIYHIQSQKHLHIPKSIFATAALAGLTSAAYIPSEPWTTLTPDAAAPSGATTDYTQTFGIAVLPIATSSAVAKRDVISQIGDGQIQATTSTADPTTTLAPAAQVISQIGDGQIQATTSTAEPTTTLAPAAQVISQIGDGQIQATTSTADPTTTAQVISQIGDGQIQATTTTSASVISQIGDGQIQASTTAATSEATSTGLHRASSCLTDSSLALTLKGGELTDAKGRIGSIVANRQFQFDGPPPQAGAIYAGGWSVTEDGYLALGNQTTFFQCLSGNFYNLYDESIGSQCTDIKFEVVDLVSC</sequence>
<dbReference type="OrthoDB" id="5415592at2759"/>
<dbReference type="PROSITE" id="PS50256">
    <property type="entry name" value="PIR_REPEAT_2"/>
    <property type="match status" value="5"/>
</dbReference>
<reference evidence="10" key="2">
    <citation type="submission" date="2021-01" db="EMBL/GenBank/DDBJ databases">
        <authorList>
            <person name="Schikora-Tamarit M.A."/>
        </authorList>
    </citation>
    <scope>NUCLEOTIDE SEQUENCE</scope>
    <source>
        <strain evidence="10">CBS2887</strain>
    </source>
</reference>
<dbReference type="InterPro" id="IPR000420">
    <property type="entry name" value="Yeast_PIR_rpt"/>
</dbReference>
<evidence type="ECO:0000256" key="2">
    <source>
        <dbReference type="ARBA" id="ARBA00022512"/>
    </source>
</evidence>
<evidence type="ECO:0000313" key="11">
    <source>
        <dbReference type="Proteomes" id="UP000774326"/>
    </source>
</evidence>
<protein>
    <recommendedName>
        <fullName evidence="9">Cell wall mannoprotein PIR1-like C-terminal domain-containing protein</fullName>
    </recommendedName>
</protein>
<organism evidence="10 11">
    <name type="scientific">Wickerhamomyces pijperi</name>
    <name type="common">Yeast</name>
    <name type="synonym">Pichia pijperi</name>
    <dbReference type="NCBI Taxonomy" id="599730"/>
    <lineage>
        <taxon>Eukaryota</taxon>
        <taxon>Fungi</taxon>
        <taxon>Dikarya</taxon>
        <taxon>Ascomycota</taxon>
        <taxon>Saccharomycotina</taxon>
        <taxon>Saccharomycetes</taxon>
        <taxon>Phaffomycetales</taxon>
        <taxon>Wickerhamomycetaceae</taxon>
        <taxon>Wickerhamomyces</taxon>
    </lineage>
</organism>
<keyword evidence="6" id="KW-0677">Repeat</keyword>
<proteinExistence type="inferred from homology"/>
<keyword evidence="3" id="KW-0964">Secreted</keyword>
<keyword evidence="4" id="KW-0165">Cleavage on pair of basic residues</keyword>
<name>A0A9P8QCI4_WICPI</name>
<dbReference type="Proteomes" id="UP000774326">
    <property type="component" value="Unassembled WGS sequence"/>
</dbReference>
<dbReference type="AlphaFoldDB" id="A0A9P8QCI4"/>
<keyword evidence="5" id="KW-0732">Signal</keyword>
<dbReference type="PANTHER" id="PTHR47254:SF1">
    <property type="entry name" value="CELL WALL MANNOPROTEIN CIS3-RELATED"/>
    <property type="match status" value="1"/>
</dbReference>
<dbReference type="GO" id="GO:0031505">
    <property type="term" value="P:fungal-type cell wall organization"/>
    <property type="evidence" value="ECO:0007669"/>
    <property type="project" value="UniProtKB-ARBA"/>
</dbReference>
<comment type="caution">
    <text evidence="10">The sequence shown here is derived from an EMBL/GenBank/DDBJ whole genome shotgun (WGS) entry which is preliminary data.</text>
</comment>
<gene>
    <name evidence="10" type="ORF">WICPIJ_002050</name>
</gene>
<feature type="domain" description="Cell wall mannoprotein PIR1-like C-terminal" evidence="9">
    <location>
        <begin position="349"/>
        <end position="423"/>
    </location>
</feature>
<evidence type="ECO:0000256" key="7">
    <source>
        <dbReference type="ARBA" id="ARBA00038219"/>
    </source>
</evidence>
<reference evidence="10" key="1">
    <citation type="journal article" date="2021" name="Open Biol.">
        <title>Shared evolutionary footprints suggest mitochondrial oxidative damage underlies multiple complex I losses in fungi.</title>
        <authorList>
            <person name="Schikora-Tamarit M.A."/>
            <person name="Marcet-Houben M."/>
            <person name="Nosek J."/>
            <person name="Gabaldon T."/>
        </authorList>
    </citation>
    <scope>NUCLEOTIDE SEQUENCE</scope>
    <source>
        <strain evidence="10">CBS2887</strain>
    </source>
</reference>